<dbReference type="RefSeq" id="XP_062650521.1">
    <property type="nucleotide sequence ID" value="XM_062790999.1"/>
</dbReference>
<dbReference type="Proteomes" id="UP001302602">
    <property type="component" value="Unassembled WGS sequence"/>
</dbReference>
<keyword evidence="1" id="KW-0732">Signal</keyword>
<feature type="signal peptide" evidence="1">
    <location>
        <begin position="1"/>
        <end position="19"/>
    </location>
</feature>
<reference evidence="2" key="1">
    <citation type="journal article" date="2023" name="Mol. Phylogenet. Evol.">
        <title>Genome-scale phylogeny and comparative genomics of the fungal order Sordariales.</title>
        <authorList>
            <person name="Hensen N."/>
            <person name="Bonometti L."/>
            <person name="Westerberg I."/>
            <person name="Brannstrom I.O."/>
            <person name="Guillou S."/>
            <person name="Cros-Aarteil S."/>
            <person name="Calhoun S."/>
            <person name="Haridas S."/>
            <person name="Kuo A."/>
            <person name="Mondo S."/>
            <person name="Pangilinan J."/>
            <person name="Riley R."/>
            <person name="LaButti K."/>
            <person name="Andreopoulos B."/>
            <person name="Lipzen A."/>
            <person name="Chen C."/>
            <person name="Yan M."/>
            <person name="Daum C."/>
            <person name="Ng V."/>
            <person name="Clum A."/>
            <person name="Steindorff A."/>
            <person name="Ohm R.A."/>
            <person name="Martin F."/>
            <person name="Silar P."/>
            <person name="Natvig D.O."/>
            <person name="Lalanne C."/>
            <person name="Gautier V."/>
            <person name="Ament-Velasquez S.L."/>
            <person name="Kruys A."/>
            <person name="Hutchinson M.I."/>
            <person name="Powell A.J."/>
            <person name="Barry K."/>
            <person name="Miller A.N."/>
            <person name="Grigoriev I.V."/>
            <person name="Debuchy R."/>
            <person name="Gladieux P."/>
            <person name="Hiltunen Thoren M."/>
            <person name="Johannesson H."/>
        </authorList>
    </citation>
    <scope>NUCLEOTIDE SEQUENCE</scope>
    <source>
        <strain evidence="2">CBS 731.68</strain>
    </source>
</reference>
<evidence type="ECO:0000313" key="3">
    <source>
        <dbReference type="Proteomes" id="UP001302602"/>
    </source>
</evidence>
<organism evidence="2 3">
    <name type="scientific">Parathielavia appendiculata</name>
    <dbReference type="NCBI Taxonomy" id="2587402"/>
    <lineage>
        <taxon>Eukaryota</taxon>
        <taxon>Fungi</taxon>
        <taxon>Dikarya</taxon>
        <taxon>Ascomycota</taxon>
        <taxon>Pezizomycotina</taxon>
        <taxon>Sordariomycetes</taxon>
        <taxon>Sordariomycetidae</taxon>
        <taxon>Sordariales</taxon>
        <taxon>Chaetomiaceae</taxon>
        <taxon>Parathielavia</taxon>
    </lineage>
</organism>
<dbReference type="EMBL" id="MU853224">
    <property type="protein sequence ID" value="KAK4126750.1"/>
    <property type="molecule type" value="Genomic_DNA"/>
</dbReference>
<name>A0AAN6U5E5_9PEZI</name>
<proteinExistence type="predicted"/>
<comment type="caution">
    <text evidence="2">The sequence shown here is derived from an EMBL/GenBank/DDBJ whole genome shotgun (WGS) entry which is preliminary data.</text>
</comment>
<gene>
    <name evidence="2" type="ORF">N657DRAFT_630719</name>
</gene>
<evidence type="ECO:0008006" key="4">
    <source>
        <dbReference type="Google" id="ProtNLM"/>
    </source>
</evidence>
<dbReference type="AlphaFoldDB" id="A0AAN6U5E5"/>
<keyword evidence="3" id="KW-1185">Reference proteome</keyword>
<evidence type="ECO:0000256" key="1">
    <source>
        <dbReference type="SAM" id="SignalP"/>
    </source>
</evidence>
<sequence length="145" mass="15771">MMKVIAALSTLLLPPVVLAVVGGRCSGSWDTKWCICLDHNVCRDQFGGDALQGSPGNWPCPNDPDNVMGCRITRNCPTKDFHTACLWRNMVSALVETISFAVISVRAVCALQLDHCVIPGATRSGPWFEVTVDVRVTGFTYRGES</sequence>
<dbReference type="GeneID" id="87827768"/>
<accession>A0AAN6U5E5</accession>
<feature type="chain" id="PRO_5042897571" description="Secreted protein" evidence="1">
    <location>
        <begin position="20"/>
        <end position="145"/>
    </location>
</feature>
<reference evidence="2" key="2">
    <citation type="submission" date="2023-05" db="EMBL/GenBank/DDBJ databases">
        <authorList>
            <consortium name="Lawrence Berkeley National Laboratory"/>
            <person name="Steindorff A."/>
            <person name="Hensen N."/>
            <person name="Bonometti L."/>
            <person name="Westerberg I."/>
            <person name="Brannstrom I.O."/>
            <person name="Guillou S."/>
            <person name="Cros-Aarteil S."/>
            <person name="Calhoun S."/>
            <person name="Haridas S."/>
            <person name="Kuo A."/>
            <person name="Mondo S."/>
            <person name="Pangilinan J."/>
            <person name="Riley R."/>
            <person name="Labutti K."/>
            <person name="Andreopoulos B."/>
            <person name="Lipzen A."/>
            <person name="Chen C."/>
            <person name="Yanf M."/>
            <person name="Daum C."/>
            <person name="Ng V."/>
            <person name="Clum A."/>
            <person name="Ohm R."/>
            <person name="Martin F."/>
            <person name="Silar P."/>
            <person name="Natvig D."/>
            <person name="Lalanne C."/>
            <person name="Gautier V."/>
            <person name="Ament-Velasquez S.L."/>
            <person name="Kruys A."/>
            <person name="Hutchinson M.I."/>
            <person name="Powell A.J."/>
            <person name="Barry K."/>
            <person name="Miller A.N."/>
            <person name="Grigoriev I.V."/>
            <person name="Debuchy R."/>
            <person name="Gladieux P."/>
            <person name="Thoren M.H."/>
            <person name="Johannesson H."/>
        </authorList>
    </citation>
    <scope>NUCLEOTIDE SEQUENCE</scope>
    <source>
        <strain evidence="2">CBS 731.68</strain>
    </source>
</reference>
<protein>
    <recommendedName>
        <fullName evidence="4">Secreted protein</fullName>
    </recommendedName>
</protein>
<evidence type="ECO:0000313" key="2">
    <source>
        <dbReference type="EMBL" id="KAK4126750.1"/>
    </source>
</evidence>